<evidence type="ECO:0000313" key="2">
    <source>
        <dbReference type="Proteomes" id="UP000030754"/>
    </source>
</evidence>
<gene>
    <name evidence="1" type="ORF">ENH_00030520</name>
</gene>
<reference evidence="1" key="1">
    <citation type="submission" date="2013-10" db="EMBL/GenBank/DDBJ databases">
        <title>Genomic analysis of the causative agents of coccidiosis in chickens.</title>
        <authorList>
            <person name="Reid A.J."/>
            <person name="Blake D."/>
            <person name="Billington K."/>
            <person name="Browne H."/>
            <person name="Dunn M."/>
            <person name="Hung S."/>
            <person name="Kawahara F."/>
            <person name="Miranda-Saavedra D."/>
            <person name="Mourier T."/>
            <person name="Nagra H."/>
            <person name="Otto T.D."/>
            <person name="Rawlings N."/>
            <person name="Sanchez A."/>
            <person name="Sanders M."/>
            <person name="Subramaniam C."/>
            <person name="Tay Y."/>
            <person name="Dear P."/>
            <person name="Doerig C."/>
            <person name="Gruber A."/>
            <person name="Parkinson J."/>
            <person name="Shirley M."/>
            <person name="Wan K.L."/>
            <person name="Berriman M."/>
            <person name="Tomley F."/>
            <person name="Pain A."/>
        </authorList>
    </citation>
    <scope>NUCLEOTIDE SEQUENCE [LARGE SCALE GENOMIC DNA]</scope>
    <source>
        <strain evidence="1">Houghton</strain>
    </source>
</reference>
<name>U6MSD8_9EIME</name>
<dbReference type="VEuPathDB" id="ToxoDB:ENH_00030520"/>
<dbReference type="Proteomes" id="UP000030754">
    <property type="component" value="Unassembled WGS sequence"/>
</dbReference>
<organism evidence="1 2">
    <name type="scientific">Eimeria necatrix</name>
    <dbReference type="NCBI Taxonomy" id="51315"/>
    <lineage>
        <taxon>Eukaryota</taxon>
        <taxon>Sar</taxon>
        <taxon>Alveolata</taxon>
        <taxon>Apicomplexa</taxon>
        <taxon>Conoidasida</taxon>
        <taxon>Coccidia</taxon>
        <taxon>Eucoccidiorida</taxon>
        <taxon>Eimeriorina</taxon>
        <taxon>Eimeriidae</taxon>
        <taxon>Eimeria</taxon>
    </lineage>
</organism>
<dbReference type="RefSeq" id="XP_013435574.1">
    <property type="nucleotide sequence ID" value="XM_013580120.1"/>
</dbReference>
<proteinExistence type="predicted"/>
<dbReference type="AlphaFoldDB" id="U6MSD8"/>
<evidence type="ECO:0000313" key="1">
    <source>
        <dbReference type="EMBL" id="CDJ67107.1"/>
    </source>
</evidence>
<reference evidence="1" key="2">
    <citation type="submission" date="2013-10" db="EMBL/GenBank/DDBJ databases">
        <authorList>
            <person name="Aslett M."/>
        </authorList>
    </citation>
    <scope>NUCLEOTIDE SEQUENCE [LARGE SCALE GENOMIC DNA]</scope>
    <source>
        <strain evidence="1">Houghton</strain>
    </source>
</reference>
<sequence>MHSFSSRCIGDRVVHQHIDLMSILEAQWRESTQSAACLLSVIVEGLAQSLEPSEGFPGRGRASVLRFQCGDDFKLALVTDVWHVPMTLVMRHREYVD</sequence>
<keyword evidence="2" id="KW-1185">Reference proteome</keyword>
<accession>U6MSD8</accession>
<protein>
    <submittedName>
        <fullName evidence="1">Uncharacterized protein</fullName>
    </submittedName>
</protein>
<dbReference type="GeneID" id="25473217"/>
<dbReference type="EMBL" id="HG724060">
    <property type="protein sequence ID" value="CDJ67107.1"/>
    <property type="molecule type" value="Genomic_DNA"/>
</dbReference>